<evidence type="ECO:0000313" key="2">
    <source>
        <dbReference type="Proteomes" id="UP001211907"/>
    </source>
</evidence>
<reference evidence="1" key="1">
    <citation type="submission" date="2020-05" db="EMBL/GenBank/DDBJ databases">
        <title>Phylogenomic resolution of chytrid fungi.</title>
        <authorList>
            <person name="Stajich J.E."/>
            <person name="Amses K."/>
            <person name="Simmons R."/>
            <person name="Seto K."/>
            <person name="Myers J."/>
            <person name="Bonds A."/>
            <person name="Quandt C.A."/>
            <person name="Barry K."/>
            <person name="Liu P."/>
            <person name="Grigoriev I."/>
            <person name="Longcore J.E."/>
            <person name="James T.Y."/>
        </authorList>
    </citation>
    <scope>NUCLEOTIDE SEQUENCE</scope>
    <source>
        <strain evidence="1">JEL0513</strain>
    </source>
</reference>
<name>A0AAD5T166_9FUNG</name>
<protein>
    <submittedName>
        <fullName evidence="1">Uncharacterized protein</fullName>
    </submittedName>
</protein>
<keyword evidence="2" id="KW-1185">Reference proteome</keyword>
<dbReference type="Proteomes" id="UP001211907">
    <property type="component" value="Unassembled WGS sequence"/>
</dbReference>
<accession>A0AAD5T166</accession>
<proteinExistence type="predicted"/>
<dbReference type="EMBL" id="JADGJH010000937">
    <property type="protein sequence ID" value="KAJ3120774.1"/>
    <property type="molecule type" value="Genomic_DNA"/>
</dbReference>
<evidence type="ECO:0000313" key="1">
    <source>
        <dbReference type="EMBL" id="KAJ3120774.1"/>
    </source>
</evidence>
<dbReference type="AlphaFoldDB" id="A0AAD5T166"/>
<organism evidence="1 2">
    <name type="scientific">Physocladia obscura</name>
    <dbReference type="NCBI Taxonomy" id="109957"/>
    <lineage>
        <taxon>Eukaryota</taxon>
        <taxon>Fungi</taxon>
        <taxon>Fungi incertae sedis</taxon>
        <taxon>Chytridiomycota</taxon>
        <taxon>Chytridiomycota incertae sedis</taxon>
        <taxon>Chytridiomycetes</taxon>
        <taxon>Chytridiales</taxon>
        <taxon>Chytriomycetaceae</taxon>
        <taxon>Physocladia</taxon>
    </lineage>
</organism>
<gene>
    <name evidence="1" type="ORF">HK100_012653</name>
</gene>
<comment type="caution">
    <text evidence="1">The sequence shown here is derived from an EMBL/GenBank/DDBJ whole genome shotgun (WGS) entry which is preliminary data.</text>
</comment>
<sequence>MASPTQNNGFPPYKIALWGTAGLFLNSWARSMARLPLRANPISYIAWTAASLSVGYGIHTFEVSRFAEMEIEKDRLVKRRMLALEAKDEQ</sequence>